<evidence type="ECO:0000259" key="12">
    <source>
        <dbReference type="PROSITE" id="PS50109"/>
    </source>
</evidence>
<dbReference type="KEGG" id="lvs:LOKVESSMR4R_00204"/>
<keyword evidence="5 14" id="KW-0808">Transferase</keyword>
<evidence type="ECO:0000256" key="2">
    <source>
        <dbReference type="ARBA" id="ARBA00004370"/>
    </source>
</evidence>
<evidence type="ECO:0000256" key="8">
    <source>
        <dbReference type="ARBA" id="ARBA00022989"/>
    </source>
</evidence>
<accession>A0A1Y0E7F1</accession>
<dbReference type="CDD" id="cd00082">
    <property type="entry name" value="HisKA"/>
    <property type="match status" value="1"/>
</dbReference>
<keyword evidence="15" id="KW-1185">Reference proteome</keyword>
<dbReference type="AlphaFoldDB" id="A0A1Y0E7F1"/>
<dbReference type="InterPro" id="IPR036097">
    <property type="entry name" value="HisK_dim/P_sf"/>
</dbReference>
<feature type="transmembrane region" description="Helical" evidence="11">
    <location>
        <begin position="268"/>
        <end position="288"/>
    </location>
</feature>
<dbReference type="SUPFAM" id="SSF55874">
    <property type="entry name" value="ATPase domain of HSP90 chaperone/DNA topoisomerase II/histidine kinase"/>
    <property type="match status" value="1"/>
</dbReference>
<evidence type="ECO:0000313" key="15">
    <source>
        <dbReference type="Proteomes" id="UP000195273"/>
    </source>
</evidence>
<evidence type="ECO:0000259" key="13">
    <source>
        <dbReference type="PROSITE" id="PS50885"/>
    </source>
</evidence>
<keyword evidence="4" id="KW-0597">Phosphoprotein</keyword>
<dbReference type="RefSeq" id="WP_087205918.1">
    <property type="nucleotide sequence ID" value="NZ_CP021431.1"/>
</dbReference>
<dbReference type="Proteomes" id="UP000195273">
    <property type="component" value="Chromosome"/>
</dbReference>
<evidence type="ECO:0000256" key="3">
    <source>
        <dbReference type="ARBA" id="ARBA00012438"/>
    </source>
</evidence>
<dbReference type="PRINTS" id="PR00344">
    <property type="entry name" value="BCTRLSENSOR"/>
</dbReference>
<dbReference type="InterPro" id="IPR003660">
    <property type="entry name" value="HAMP_dom"/>
</dbReference>
<dbReference type="InterPro" id="IPR003594">
    <property type="entry name" value="HATPase_dom"/>
</dbReference>
<keyword evidence="10 11" id="KW-0472">Membrane</keyword>
<dbReference type="PANTHER" id="PTHR45436">
    <property type="entry name" value="SENSOR HISTIDINE KINASE YKOH"/>
    <property type="match status" value="1"/>
</dbReference>
<dbReference type="SUPFAM" id="SSF47384">
    <property type="entry name" value="Homodimeric domain of signal transducing histidine kinase"/>
    <property type="match status" value="1"/>
</dbReference>
<dbReference type="Pfam" id="PF00512">
    <property type="entry name" value="HisKA"/>
    <property type="match status" value="1"/>
</dbReference>
<evidence type="ECO:0000256" key="6">
    <source>
        <dbReference type="ARBA" id="ARBA00022692"/>
    </source>
</evidence>
<dbReference type="GO" id="GO:0000155">
    <property type="term" value="F:phosphorelay sensor kinase activity"/>
    <property type="evidence" value="ECO:0007669"/>
    <property type="project" value="InterPro"/>
</dbReference>
<sequence length="575" mass="61835">MTSVPEIDVRDLKSVRRATLPPDIVLGEDWVDPEVTRGGMPYLDAPKRGIIALRKSPIARKIVVFNLIAMFMMIAGVLYLNASRDTLALQRANGLISEAQLIADVFEVQLPRRAAVNLVSGHGINAADTLASLHLRGGMEVSVFAPDATLVARTAGPLAETANPDARIGRTFISDFLGTMTGGLFGLFNTAAPAPDQQMLATATPELIAVAVQGKTQLNITEVRGSSVLVVATPIMQAGTPVGVIVAATAAGEVDGLVRREREEVLRLLIVGIAVSIGLSLVLASTIANPLADLATAAEASHQKNARRLAPVRVRIPDLTARPDEIGRLSGALRGMVSALYDRIESNEQFAADVAHEIKNPLASLRSAVGTMRIAKQPAQRERMLDLIEHDIKRLDRLISDISNASRLDSELVKEKEETFDLINMLHHVNAHLGKDAESRGIAFIADVPRRPILVQGLEGRLAQVFVNLISNAISFCEDGDAIRVWTRTRENRVLVVVEDTGPGIPDAALRKIFQRFYSERPAGQFGNNSGLGLAISKQIVEAHGGVIWAENIRPPDSDPDCAPDGARFVVGLPL</sequence>
<evidence type="ECO:0000256" key="5">
    <source>
        <dbReference type="ARBA" id="ARBA00022679"/>
    </source>
</evidence>
<dbReference type="InterPro" id="IPR005467">
    <property type="entry name" value="His_kinase_dom"/>
</dbReference>
<protein>
    <recommendedName>
        <fullName evidence="3">histidine kinase</fullName>
        <ecNumber evidence="3">2.7.13.3</ecNumber>
    </recommendedName>
</protein>
<evidence type="ECO:0000256" key="1">
    <source>
        <dbReference type="ARBA" id="ARBA00000085"/>
    </source>
</evidence>
<dbReference type="Gene3D" id="1.10.287.130">
    <property type="match status" value="1"/>
</dbReference>
<dbReference type="Pfam" id="PF02518">
    <property type="entry name" value="HATPase_c"/>
    <property type="match status" value="1"/>
</dbReference>
<dbReference type="InterPro" id="IPR003661">
    <property type="entry name" value="HisK_dim/P_dom"/>
</dbReference>
<gene>
    <name evidence="14" type="primary">phoR</name>
    <name evidence="14" type="ORF">LOKVESSMR4R_00204</name>
</gene>
<keyword evidence="6 11" id="KW-0812">Transmembrane</keyword>
<dbReference type="InterPro" id="IPR025908">
    <property type="entry name" value="Sensor_TM1"/>
</dbReference>
<feature type="domain" description="HAMP" evidence="13">
    <location>
        <begin position="285"/>
        <end position="345"/>
    </location>
</feature>
<evidence type="ECO:0000313" key="14">
    <source>
        <dbReference type="EMBL" id="ART99546.1"/>
    </source>
</evidence>
<dbReference type="InterPro" id="IPR036890">
    <property type="entry name" value="HATPase_C_sf"/>
</dbReference>
<evidence type="ECO:0000256" key="4">
    <source>
        <dbReference type="ARBA" id="ARBA00022553"/>
    </source>
</evidence>
<comment type="catalytic activity">
    <reaction evidence="1">
        <text>ATP + protein L-histidine = ADP + protein N-phospho-L-histidine.</text>
        <dbReference type="EC" id="2.7.13.3"/>
    </reaction>
</comment>
<keyword evidence="9" id="KW-0902">Two-component regulatory system</keyword>
<evidence type="ECO:0000256" key="11">
    <source>
        <dbReference type="SAM" id="Phobius"/>
    </source>
</evidence>
<feature type="domain" description="Histidine kinase" evidence="12">
    <location>
        <begin position="353"/>
        <end position="575"/>
    </location>
</feature>
<feature type="transmembrane region" description="Helical" evidence="11">
    <location>
        <begin position="62"/>
        <end position="82"/>
    </location>
</feature>
<dbReference type="SMART" id="SM00388">
    <property type="entry name" value="HisKA"/>
    <property type="match status" value="1"/>
</dbReference>
<name>A0A1Y0E7F1_9RHOB</name>
<dbReference type="EMBL" id="CP021431">
    <property type="protein sequence ID" value="ART99546.1"/>
    <property type="molecule type" value="Genomic_DNA"/>
</dbReference>
<dbReference type="Gene3D" id="6.10.340.10">
    <property type="match status" value="1"/>
</dbReference>
<keyword evidence="8 11" id="KW-1133">Transmembrane helix</keyword>
<evidence type="ECO:0000256" key="10">
    <source>
        <dbReference type="ARBA" id="ARBA00023136"/>
    </source>
</evidence>
<dbReference type="GO" id="GO:0016020">
    <property type="term" value="C:membrane"/>
    <property type="evidence" value="ECO:0007669"/>
    <property type="project" value="UniProtKB-SubCell"/>
</dbReference>
<keyword evidence="7" id="KW-0418">Kinase</keyword>
<dbReference type="EC" id="2.7.13.3" evidence="3"/>
<dbReference type="STRING" id="1122181.GCA_000382265_03386"/>
<dbReference type="PANTHER" id="PTHR45436:SF5">
    <property type="entry name" value="SENSOR HISTIDINE KINASE TRCS"/>
    <property type="match status" value="1"/>
</dbReference>
<organism evidence="14 15">
    <name type="scientific">Yoonia vestfoldensis</name>
    <dbReference type="NCBI Taxonomy" id="245188"/>
    <lineage>
        <taxon>Bacteria</taxon>
        <taxon>Pseudomonadati</taxon>
        <taxon>Pseudomonadota</taxon>
        <taxon>Alphaproteobacteria</taxon>
        <taxon>Rhodobacterales</taxon>
        <taxon>Paracoccaceae</taxon>
        <taxon>Yoonia</taxon>
    </lineage>
</organism>
<dbReference type="Gene3D" id="3.30.565.10">
    <property type="entry name" value="Histidine kinase-like ATPase, C-terminal domain"/>
    <property type="match status" value="1"/>
</dbReference>
<proteinExistence type="predicted"/>
<dbReference type="OrthoDB" id="9805942at2"/>
<dbReference type="InterPro" id="IPR050428">
    <property type="entry name" value="TCS_sensor_his_kinase"/>
</dbReference>
<evidence type="ECO:0000256" key="7">
    <source>
        <dbReference type="ARBA" id="ARBA00022777"/>
    </source>
</evidence>
<dbReference type="PROSITE" id="PS50885">
    <property type="entry name" value="HAMP"/>
    <property type="match status" value="1"/>
</dbReference>
<dbReference type="InterPro" id="IPR004358">
    <property type="entry name" value="Sig_transdc_His_kin-like_C"/>
</dbReference>
<dbReference type="SMART" id="SM00387">
    <property type="entry name" value="HATPase_c"/>
    <property type="match status" value="1"/>
</dbReference>
<comment type="subcellular location">
    <subcellularLocation>
        <location evidence="2">Membrane</location>
    </subcellularLocation>
</comment>
<evidence type="ECO:0000256" key="9">
    <source>
        <dbReference type="ARBA" id="ARBA00023012"/>
    </source>
</evidence>
<dbReference type="Pfam" id="PF13755">
    <property type="entry name" value="Sensor_TM1"/>
    <property type="match status" value="1"/>
</dbReference>
<dbReference type="PROSITE" id="PS50109">
    <property type="entry name" value="HIS_KIN"/>
    <property type="match status" value="1"/>
</dbReference>
<reference evidence="14 15" key="1">
    <citation type="submission" date="2017-05" db="EMBL/GenBank/DDBJ databases">
        <title>Genome Sequence of Loktanella vestfoldensis Strain SMR4r Isolated from a Culture of the Diatom Skeletonema marinoi.</title>
        <authorList>
            <person name="Topel M."/>
            <person name="Pinder M.I.M."/>
            <person name="Johansson O.N."/>
            <person name="Kourtchenko O."/>
            <person name="Godhe A."/>
            <person name="Clarke A.K."/>
        </authorList>
    </citation>
    <scope>NUCLEOTIDE SEQUENCE [LARGE SCALE GENOMIC DNA]</scope>
    <source>
        <strain evidence="14 15">SMR4r</strain>
    </source>
</reference>